<evidence type="ECO:0000313" key="2">
    <source>
        <dbReference type="Proteomes" id="UP000389128"/>
    </source>
</evidence>
<proteinExistence type="predicted"/>
<evidence type="ECO:0000313" key="1">
    <source>
        <dbReference type="EMBL" id="TYC62122.1"/>
    </source>
</evidence>
<keyword evidence="2" id="KW-1185">Reference proteome</keyword>
<dbReference type="RefSeq" id="WP_148577212.1">
    <property type="nucleotide sequence ID" value="NZ_JAVEUW010000065.1"/>
</dbReference>
<dbReference type="SUPFAM" id="SSF54285">
    <property type="entry name" value="MoaD/ThiS"/>
    <property type="match status" value="1"/>
</dbReference>
<protein>
    <submittedName>
        <fullName evidence="1">MoaD/ThiS family protein</fullName>
    </submittedName>
</protein>
<sequence length="85" mass="9363">MKVLIPSALRSYTERADAEASGDTLAEALADLDRHYPGIRFRMIDEQQRIRPHIRFFVDGVQARDLAQPLSAAGELVIVQALSGG</sequence>
<name>A0A6C2D8U7_9RHOO</name>
<dbReference type="InterPro" id="IPR012675">
    <property type="entry name" value="Beta-grasp_dom_sf"/>
</dbReference>
<dbReference type="AlphaFoldDB" id="A0A6C2D8U7"/>
<dbReference type="InterPro" id="IPR016155">
    <property type="entry name" value="Mopterin_synth/thiamin_S_b"/>
</dbReference>
<gene>
    <name evidence="1" type="ORF">ETQ85_00750</name>
</gene>
<organism evidence="1 2">
    <name type="scientific">Zoogloea oleivorans</name>
    <dbReference type="NCBI Taxonomy" id="1552750"/>
    <lineage>
        <taxon>Bacteria</taxon>
        <taxon>Pseudomonadati</taxon>
        <taxon>Pseudomonadota</taxon>
        <taxon>Betaproteobacteria</taxon>
        <taxon>Rhodocyclales</taxon>
        <taxon>Zoogloeaceae</taxon>
        <taxon>Zoogloea</taxon>
    </lineage>
</organism>
<reference evidence="1 2" key="1">
    <citation type="submission" date="2019-01" db="EMBL/GenBank/DDBJ databases">
        <title>Zoogloea oleivorans genome sequencing and assembly.</title>
        <authorList>
            <person name="Tancsics A."/>
            <person name="Farkas M."/>
            <person name="Kriszt B."/>
            <person name="Maroti G."/>
            <person name="Horvath B."/>
        </authorList>
    </citation>
    <scope>NUCLEOTIDE SEQUENCE [LARGE SCALE GENOMIC DNA]</scope>
    <source>
        <strain evidence="1 2">Buc</strain>
    </source>
</reference>
<dbReference type="OrthoDB" id="6894792at2"/>
<dbReference type="PANTHER" id="PTHR38031:SF1">
    <property type="entry name" value="SULFUR CARRIER PROTEIN CYSO"/>
    <property type="match status" value="1"/>
</dbReference>
<dbReference type="Pfam" id="PF02597">
    <property type="entry name" value="ThiS"/>
    <property type="match status" value="1"/>
</dbReference>
<dbReference type="EMBL" id="SDKK01000001">
    <property type="protein sequence ID" value="TYC62122.1"/>
    <property type="molecule type" value="Genomic_DNA"/>
</dbReference>
<dbReference type="Gene3D" id="3.10.20.30">
    <property type="match status" value="1"/>
</dbReference>
<comment type="caution">
    <text evidence="1">The sequence shown here is derived from an EMBL/GenBank/DDBJ whole genome shotgun (WGS) entry which is preliminary data.</text>
</comment>
<dbReference type="InterPro" id="IPR052045">
    <property type="entry name" value="Sulfur_Carrier/Prot_Modifier"/>
</dbReference>
<dbReference type="Proteomes" id="UP000389128">
    <property type="component" value="Unassembled WGS sequence"/>
</dbReference>
<dbReference type="PANTHER" id="PTHR38031">
    <property type="entry name" value="SULFUR CARRIER PROTEIN SLR0821-RELATED"/>
    <property type="match status" value="1"/>
</dbReference>
<dbReference type="InterPro" id="IPR003749">
    <property type="entry name" value="ThiS/MoaD-like"/>
</dbReference>
<accession>A0A6C2D8U7</accession>